<evidence type="ECO:0000256" key="2">
    <source>
        <dbReference type="SAM" id="MobiDB-lite"/>
    </source>
</evidence>
<proteinExistence type="inferred from homology"/>
<sequence>MSRGWSPEPPSGAGRRLAGTSAGRQRARRWLAGRLADPARHQDRSTRRPETVPPELAAEAVRRHLPVTTPQEASAQMTALTDDLTGLGPLAGPARASGVTDVLVDGSGTIWTDGLDGLRDTGRCLPADDARRLAVRLLAQGGRRLDEGQPFGDAQVTGARVHAILPPLASGGTQISVRLAAPEPPRLEDLARRWPHGTRWLAAVRQLLHTRANLLISGATGSGKTTLLSAVLSEVPGDERIITVEDTRELRPRHGHVVSLQARSGNSEGAGSVELSELVRQALRMRPDRLVVGECRGAEVADFLAAMNTGHRGAAGTLHANSASDVPARLQAMGALAGLGSEALALQASSAVGAVLHLERTDAGRHPVELAVVDRDAARTGTLRVIPALSLVGTALTAGPGQGMLDGLSAAEVHRDPGLRRSGGRHAIGT</sequence>
<dbReference type="InterPro" id="IPR027417">
    <property type="entry name" value="P-loop_NTPase"/>
</dbReference>
<dbReference type="Proteomes" id="UP001595965">
    <property type="component" value="Unassembled WGS sequence"/>
</dbReference>
<dbReference type="InterPro" id="IPR022399">
    <property type="entry name" value="TadA-like_ATPase"/>
</dbReference>
<dbReference type="PANTHER" id="PTHR30486">
    <property type="entry name" value="TWITCHING MOTILITY PROTEIN PILT"/>
    <property type="match status" value="1"/>
</dbReference>
<evidence type="ECO:0000313" key="4">
    <source>
        <dbReference type="EMBL" id="MFC4428682.1"/>
    </source>
</evidence>
<dbReference type="SUPFAM" id="SSF52540">
    <property type="entry name" value="P-loop containing nucleoside triphosphate hydrolases"/>
    <property type="match status" value="1"/>
</dbReference>
<evidence type="ECO:0000256" key="1">
    <source>
        <dbReference type="ARBA" id="ARBA00006611"/>
    </source>
</evidence>
<dbReference type="PANTHER" id="PTHR30486:SF6">
    <property type="entry name" value="TYPE IV PILUS RETRACTATION ATPASE PILT"/>
    <property type="match status" value="1"/>
</dbReference>
<feature type="domain" description="Bacterial type II secretion system protein E" evidence="3">
    <location>
        <begin position="167"/>
        <end position="356"/>
    </location>
</feature>
<dbReference type="Gene3D" id="3.30.450.380">
    <property type="match status" value="1"/>
</dbReference>
<name>A0ABV8XWE6_9MICC</name>
<keyword evidence="5" id="KW-1185">Reference proteome</keyword>
<organism evidence="4 5">
    <name type="scientific">Citricoccus alkalitolerans</name>
    <dbReference type="NCBI Taxonomy" id="246603"/>
    <lineage>
        <taxon>Bacteria</taxon>
        <taxon>Bacillati</taxon>
        <taxon>Actinomycetota</taxon>
        <taxon>Actinomycetes</taxon>
        <taxon>Micrococcales</taxon>
        <taxon>Micrococcaceae</taxon>
        <taxon>Citricoccus</taxon>
    </lineage>
</organism>
<dbReference type="NCBIfam" id="TIGR03819">
    <property type="entry name" value="heli_sec_ATPase"/>
    <property type="match status" value="1"/>
</dbReference>
<protein>
    <submittedName>
        <fullName evidence="4">TadA family conjugal transfer-associated ATPase</fullName>
    </submittedName>
</protein>
<feature type="compositionally biased region" description="Basic and acidic residues" evidence="2">
    <location>
        <begin position="37"/>
        <end position="50"/>
    </location>
</feature>
<dbReference type="Gene3D" id="3.40.50.300">
    <property type="entry name" value="P-loop containing nucleotide triphosphate hydrolases"/>
    <property type="match status" value="1"/>
</dbReference>
<dbReference type="InterPro" id="IPR050921">
    <property type="entry name" value="T4SS_GSP_E_ATPase"/>
</dbReference>
<dbReference type="CDD" id="cd01130">
    <property type="entry name" value="VirB11-like_ATPase"/>
    <property type="match status" value="1"/>
</dbReference>
<dbReference type="InterPro" id="IPR001482">
    <property type="entry name" value="T2SS/T4SS_dom"/>
</dbReference>
<evidence type="ECO:0000259" key="3">
    <source>
        <dbReference type="Pfam" id="PF00437"/>
    </source>
</evidence>
<dbReference type="Pfam" id="PF00437">
    <property type="entry name" value="T2SSE"/>
    <property type="match status" value="1"/>
</dbReference>
<dbReference type="EMBL" id="JBHSEN010000001">
    <property type="protein sequence ID" value="MFC4428682.1"/>
    <property type="molecule type" value="Genomic_DNA"/>
</dbReference>
<feature type="region of interest" description="Disordered" evidence="2">
    <location>
        <begin position="1"/>
        <end position="55"/>
    </location>
</feature>
<evidence type="ECO:0000313" key="5">
    <source>
        <dbReference type="Proteomes" id="UP001595965"/>
    </source>
</evidence>
<reference evidence="5" key="1">
    <citation type="journal article" date="2019" name="Int. J. Syst. Evol. Microbiol.">
        <title>The Global Catalogue of Microorganisms (GCM) 10K type strain sequencing project: providing services to taxonomists for standard genome sequencing and annotation.</title>
        <authorList>
            <consortium name="The Broad Institute Genomics Platform"/>
            <consortium name="The Broad Institute Genome Sequencing Center for Infectious Disease"/>
            <person name="Wu L."/>
            <person name="Ma J."/>
        </authorList>
    </citation>
    <scope>NUCLEOTIDE SEQUENCE [LARGE SCALE GENOMIC DNA]</scope>
    <source>
        <strain evidence="5">CGMCC 1.12125</strain>
    </source>
</reference>
<accession>A0ABV8XWE6</accession>
<dbReference type="RefSeq" id="WP_344229669.1">
    <property type="nucleotide sequence ID" value="NZ_BAAALH010000002.1"/>
</dbReference>
<comment type="caution">
    <text evidence="4">The sequence shown here is derived from an EMBL/GenBank/DDBJ whole genome shotgun (WGS) entry which is preliminary data.</text>
</comment>
<comment type="similarity">
    <text evidence="1">Belongs to the GSP E family.</text>
</comment>
<gene>
    <name evidence="4" type="ORF">ACFO0K_03190</name>
</gene>